<dbReference type="InterPro" id="IPR027417">
    <property type="entry name" value="P-loop_NTPase"/>
</dbReference>
<keyword evidence="6" id="KW-0175">Coiled coil</keyword>
<accession>A0ABC8X9I3</accession>
<evidence type="ECO:0000259" key="9">
    <source>
        <dbReference type="Pfam" id="PF23559"/>
    </source>
</evidence>
<dbReference type="PANTHER" id="PTHR23155">
    <property type="entry name" value="DISEASE RESISTANCE PROTEIN RP"/>
    <property type="match status" value="1"/>
</dbReference>
<dbReference type="FunFam" id="3.40.50.300:FF:001091">
    <property type="entry name" value="Probable disease resistance protein At1g61300"/>
    <property type="match status" value="1"/>
</dbReference>
<dbReference type="Pfam" id="PF18052">
    <property type="entry name" value="Rx_N"/>
    <property type="match status" value="1"/>
</dbReference>
<dbReference type="InterPro" id="IPR002182">
    <property type="entry name" value="NB-ARC"/>
</dbReference>
<name>A0ABC8X9I3_9POAL</name>
<dbReference type="InterPro" id="IPR036388">
    <property type="entry name" value="WH-like_DNA-bd_sf"/>
</dbReference>
<keyword evidence="2" id="KW-0433">Leucine-rich repeat</keyword>
<evidence type="ECO:0000256" key="2">
    <source>
        <dbReference type="ARBA" id="ARBA00022614"/>
    </source>
</evidence>
<reference evidence="12" key="1">
    <citation type="submission" date="2024-06" db="EMBL/GenBank/DDBJ databases">
        <authorList>
            <person name="Ryan C."/>
        </authorList>
    </citation>
    <scope>NUCLEOTIDE SEQUENCE [LARGE SCALE GENOMIC DNA]</scope>
</reference>
<dbReference type="GO" id="GO:0000166">
    <property type="term" value="F:nucleotide binding"/>
    <property type="evidence" value="ECO:0007669"/>
    <property type="project" value="UniProtKB-KW"/>
</dbReference>
<evidence type="ECO:0000256" key="4">
    <source>
        <dbReference type="ARBA" id="ARBA00022741"/>
    </source>
</evidence>
<evidence type="ECO:0000256" key="6">
    <source>
        <dbReference type="ARBA" id="ARBA00023054"/>
    </source>
</evidence>
<dbReference type="SUPFAM" id="SSF52540">
    <property type="entry name" value="P-loop containing nucleoside triphosphate hydrolases"/>
    <property type="match status" value="1"/>
</dbReference>
<dbReference type="PRINTS" id="PR00364">
    <property type="entry name" value="DISEASERSIST"/>
</dbReference>
<dbReference type="FunFam" id="1.10.10.10:FF:000322">
    <property type="entry name" value="Probable disease resistance protein At1g63360"/>
    <property type="match status" value="1"/>
</dbReference>
<dbReference type="Pfam" id="PF23598">
    <property type="entry name" value="LRR_14"/>
    <property type="match status" value="1"/>
</dbReference>
<feature type="domain" description="NB-ARC" evidence="7">
    <location>
        <begin position="229"/>
        <end position="404"/>
    </location>
</feature>
<feature type="domain" description="Disease resistance N-terminal" evidence="8">
    <location>
        <begin position="61"/>
        <end position="147"/>
    </location>
</feature>
<dbReference type="Proteomes" id="UP001497457">
    <property type="component" value="Chromosome 14rd"/>
</dbReference>
<keyword evidence="4" id="KW-0547">Nucleotide-binding</keyword>
<sequence>MYFLFAGLSIKDPRTNSKAHVCIPMTQPFLPQPQLHSVTPFSTKHSESLEQREGTMVEPPVSAVVGSISNLAVQETTLLSGVTLEAGLFKDELHRLQGLLKNADTKRRSGNANAAICVRQIRDATYEAENVLEVVDYMEKRNRLKKGFMGAVSRYARLPSDLITLHKAGTEIQGIKRKINEIFESAKRLKIILDLGNTELEKGYVEDESVQDHGLVVQNFEDVEVIGFEKEQKEIVEKLIEKDNKLSVVSIVGMGGAGKTTLARKVCTSDKIKQHFDTIAWVTVSQKFKGVDLLKDIMKQIVGTRVDGSESDQMEDYEIGKKIRDFLKGKRYLVVLDDVWTTDTWNKINKMGNIFSDSNNGSRVMLTSSKIDVAHHIAMPTYVHELKLLDGEKSWQLFSSKALPSYRRSLIHNINEFEELGREIVRKCNGLPLALAVIGDYLSRNLSVEAWSDRLLSCGSTENGQMMGNILARSYNDLPNYHLKSCFLYLAVFPEDYSISVMHLIELWIAEGFIPHSTKHTKEQISRKYVTELAQRSLVQVVRISKAHGWSEEMRIHDILRDWCEQEARYAGFLDVIDKSAVHIGESSSNAMISYRSSFQKYSHGDMFPETPNLRTLAGFNLSSFSVPKLRFLRVLHVENSSLINFCRAICGCIHLRYLRLNRCEHVTLPSSIGQFLYLQTIDLRGTKLESALPTSVWDIPTLRHVYLKRGFSAPRNRPQKELQSLYLDVADEDTKYFETEDMVAFLGQMTKLTTLYLDVRPMLTEMIHLLANMTFLVEVDLLMFRLLDKLPESQLFPQGLRMLRLLANAIKEDPMPILEKLPCLVVLALSGYQGQTMFCSAQAFPRLQKLELGNFSIEEWRIEVEAMPRLSRLLFYACRNMKKLPEGLLLLPSLKELELFNMYLNSEDDVTWKRLDGRGCKVRVV</sequence>
<dbReference type="InterPro" id="IPR041118">
    <property type="entry name" value="Rx_N"/>
</dbReference>
<dbReference type="Pfam" id="PF23559">
    <property type="entry name" value="WHD_DRP"/>
    <property type="match status" value="1"/>
</dbReference>
<dbReference type="InterPro" id="IPR044974">
    <property type="entry name" value="Disease_R_plants"/>
</dbReference>
<dbReference type="InterPro" id="IPR055414">
    <property type="entry name" value="LRR_R13L4/SHOC2-like"/>
</dbReference>
<dbReference type="CDD" id="cd14798">
    <property type="entry name" value="RX-CC_like"/>
    <property type="match status" value="1"/>
</dbReference>
<keyword evidence="5" id="KW-0611">Plant defense</keyword>
<dbReference type="AlphaFoldDB" id="A0ABC8X9I3"/>
<dbReference type="Pfam" id="PF00931">
    <property type="entry name" value="NB-ARC"/>
    <property type="match status" value="1"/>
</dbReference>
<protein>
    <submittedName>
        <fullName evidence="11">Uncharacterized protein</fullName>
    </submittedName>
</protein>
<evidence type="ECO:0000256" key="1">
    <source>
        <dbReference type="ARBA" id="ARBA00008894"/>
    </source>
</evidence>
<evidence type="ECO:0000259" key="8">
    <source>
        <dbReference type="Pfam" id="PF18052"/>
    </source>
</evidence>
<gene>
    <name evidence="11" type="ORF">URODEC1_LOCUS22066</name>
</gene>
<dbReference type="EMBL" id="OZ075124">
    <property type="protein sequence ID" value="CAL4923039.1"/>
    <property type="molecule type" value="Genomic_DNA"/>
</dbReference>
<evidence type="ECO:0000313" key="11">
    <source>
        <dbReference type="EMBL" id="CAL4923039.1"/>
    </source>
</evidence>
<dbReference type="InterPro" id="IPR038005">
    <property type="entry name" value="RX-like_CC"/>
</dbReference>
<dbReference type="PANTHER" id="PTHR23155:SF968">
    <property type="entry name" value="NB-ARC DOMAIN CONTAINING PROTEIN, EXPRESSED"/>
    <property type="match status" value="1"/>
</dbReference>
<reference evidence="11 12" key="2">
    <citation type="submission" date="2024-10" db="EMBL/GenBank/DDBJ databases">
        <authorList>
            <person name="Ryan C."/>
        </authorList>
    </citation>
    <scope>NUCLEOTIDE SEQUENCE [LARGE SCALE GENOMIC DNA]</scope>
</reference>
<evidence type="ECO:0000259" key="7">
    <source>
        <dbReference type="Pfam" id="PF00931"/>
    </source>
</evidence>
<proteinExistence type="inferred from homology"/>
<dbReference type="Gene3D" id="1.20.5.4130">
    <property type="match status" value="1"/>
</dbReference>
<comment type="similarity">
    <text evidence="1">Belongs to the disease resistance NB-LRR family.</text>
</comment>
<dbReference type="InterPro" id="IPR032675">
    <property type="entry name" value="LRR_dom_sf"/>
</dbReference>
<evidence type="ECO:0000259" key="10">
    <source>
        <dbReference type="Pfam" id="PF23598"/>
    </source>
</evidence>
<dbReference type="SUPFAM" id="SSF52058">
    <property type="entry name" value="L domain-like"/>
    <property type="match status" value="1"/>
</dbReference>
<evidence type="ECO:0000313" key="12">
    <source>
        <dbReference type="Proteomes" id="UP001497457"/>
    </source>
</evidence>
<dbReference type="InterPro" id="IPR058922">
    <property type="entry name" value="WHD_DRP"/>
</dbReference>
<evidence type="ECO:0000256" key="5">
    <source>
        <dbReference type="ARBA" id="ARBA00022821"/>
    </source>
</evidence>
<keyword evidence="12" id="KW-1185">Reference proteome</keyword>
<dbReference type="GO" id="GO:0002758">
    <property type="term" value="P:innate immune response-activating signaling pathway"/>
    <property type="evidence" value="ECO:0007669"/>
    <property type="project" value="UniProtKB-ARBA"/>
</dbReference>
<evidence type="ECO:0000256" key="3">
    <source>
        <dbReference type="ARBA" id="ARBA00022737"/>
    </source>
</evidence>
<organism evidence="11 12">
    <name type="scientific">Urochloa decumbens</name>
    <dbReference type="NCBI Taxonomy" id="240449"/>
    <lineage>
        <taxon>Eukaryota</taxon>
        <taxon>Viridiplantae</taxon>
        <taxon>Streptophyta</taxon>
        <taxon>Embryophyta</taxon>
        <taxon>Tracheophyta</taxon>
        <taxon>Spermatophyta</taxon>
        <taxon>Magnoliopsida</taxon>
        <taxon>Liliopsida</taxon>
        <taxon>Poales</taxon>
        <taxon>Poaceae</taxon>
        <taxon>PACMAD clade</taxon>
        <taxon>Panicoideae</taxon>
        <taxon>Panicodae</taxon>
        <taxon>Paniceae</taxon>
        <taxon>Melinidinae</taxon>
        <taxon>Urochloa</taxon>
    </lineage>
</organism>
<dbReference type="Gene3D" id="3.40.50.300">
    <property type="entry name" value="P-loop containing nucleotide triphosphate hydrolases"/>
    <property type="match status" value="1"/>
</dbReference>
<dbReference type="GO" id="GO:0042742">
    <property type="term" value="P:defense response to bacterium"/>
    <property type="evidence" value="ECO:0007669"/>
    <property type="project" value="UniProtKB-ARBA"/>
</dbReference>
<dbReference type="Gene3D" id="1.10.10.10">
    <property type="entry name" value="Winged helix-like DNA-binding domain superfamily/Winged helix DNA-binding domain"/>
    <property type="match status" value="1"/>
</dbReference>
<feature type="domain" description="Disease resistance protein winged helix" evidence="9">
    <location>
        <begin position="492"/>
        <end position="562"/>
    </location>
</feature>
<dbReference type="InterPro" id="IPR042197">
    <property type="entry name" value="Apaf_helical"/>
</dbReference>
<dbReference type="Gene3D" id="1.10.8.430">
    <property type="entry name" value="Helical domain of apoptotic protease-activating factors"/>
    <property type="match status" value="1"/>
</dbReference>
<keyword evidence="3" id="KW-0677">Repeat</keyword>
<dbReference type="Gene3D" id="3.80.10.10">
    <property type="entry name" value="Ribonuclease Inhibitor"/>
    <property type="match status" value="1"/>
</dbReference>
<dbReference type="GO" id="GO:0009626">
    <property type="term" value="P:plant-type hypersensitive response"/>
    <property type="evidence" value="ECO:0007669"/>
    <property type="project" value="UniProtKB-ARBA"/>
</dbReference>
<feature type="domain" description="Disease resistance R13L4/SHOC-2-like LRR" evidence="10">
    <location>
        <begin position="626"/>
        <end position="766"/>
    </location>
</feature>